<dbReference type="Pfam" id="PF00579">
    <property type="entry name" value="tRNA-synt_1b"/>
    <property type="match status" value="1"/>
</dbReference>
<dbReference type="GO" id="GO:0005524">
    <property type="term" value="F:ATP binding"/>
    <property type="evidence" value="ECO:0007669"/>
    <property type="project" value="UniProtKB-KW"/>
</dbReference>
<evidence type="ECO:0000256" key="7">
    <source>
        <dbReference type="ARBA" id="ARBA00023146"/>
    </source>
</evidence>
<evidence type="ECO:0000259" key="11">
    <source>
        <dbReference type="Pfam" id="PF22421"/>
    </source>
</evidence>
<keyword evidence="3 10" id="KW-0547">Nucleotide-binding</keyword>
<dbReference type="OMA" id="YMMAKDS"/>
<comment type="caution">
    <text evidence="12">The sequence shown here is derived from an EMBL/GenBank/DDBJ whole genome shotgun (WGS) entry which is preliminary data.</text>
</comment>
<dbReference type="NCBIfam" id="TIGR00234">
    <property type="entry name" value="tyrS"/>
    <property type="match status" value="1"/>
</dbReference>
<dbReference type="FunFam" id="1.10.240.10:FF:000001">
    <property type="entry name" value="Tyrosine--tRNA ligase"/>
    <property type="match status" value="1"/>
</dbReference>
<dbReference type="STRING" id="13706.A0A1X2H2N3"/>
<dbReference type="AlphaFoldDB" id="A0A1X2H2N3"/>
<dbReference type="Gene3D" id="1.10.240.10">
    <property type="entry name" value="Tyrosyl-Transfer RNA Synthetase"/>
    <property type="match status" value="1"/>
</dbReference>
<reference evidence="12 13" key="1">
    <citation type="submission" date="2016-07" db="EMBL/GenBank/DDBJ databases">
        <title>Pervasive Adenine N6-methylation of Active Genes in Fungi.</title>
        <authorList>
            <consortium name="DOE Joint Genome Institute"/>
            <person name="Mondo S.J."/>
            <person name="Dannebaum R.O."/>
            <person name="Kuo R.C."/>
            <person name="Labutti K."/>
            <person name="Haridas S."/>
            <person name="Kuo A."/>
            <person name="Salamov A."/>
            <person name="Ahrendt S.R."/>
            <person name="Lipzen A."/>
            <person name="Sullivan W."/>
            <person name="Andreopoulos W.B."/>
            <person name="Clum A."/>
            <person name="Lindquist E."/>
            <person name="Daum C."/>
            <person name="Ramamoorthy G.K."/>
            <person name="Gryganskyi A."/>
            <person name="Culley D."/>
            <person name="Magnuson J.K."/>
            <person name="James T.Y."/>
            <person name="O'Malley M.A."/>
            <person name="Stajich J.E."/>
            <person name="Spatafora J.W."/>
            <person name="Visel A."/>
            <person name="Grigoriev I.V."/>
        </authorList>
    </citation>
    <scope>NUCLEOTIDE SEQUENCE [LARGE SCALE GENOMIC DNA]</scope>
    <source>
        <strain evidence="12 13">NRRL 2496</strain>
    </source>
</reference>
<evidence type="ECO:0000256" key="4">
    <source>
        <dbReference type="ARBA" id="ARBA00022840"/>
    </source>
</evidence>
<dbReference type="FunCoup" id="A0A1X2H2N3">
    <property type="interactions" value="532"/>
</dbReference>
<evidence type="ECO:0000256" key="9">
    <source>
        <dbReference type="ARBA" id="ARBA00048248"/>
    </source>
</evidence>
<dbReference type="GO" id="GO:0070184">
    <property type="term" value="P:mitochondrial tyrosyl-tRNA aminoacylation"/>
    <property type="evidence" value="ECO:0007669"/>
    <property type="project" value="EnsemblFungi"/>
</dbReference>
<dbReference type="GO" id="GO:0005739">
    <property type="term" value="C:mitochondrion"/>
    <property type="evidence" value="ECO:0007669"/>
    <property type="project" value="EnsemblFungi"/>
</dbReference>
<dbReference type="GO" id="GO:0003723">
    <property type="term" value="F:RNA binding"/>
    <property type="evidence" value="ECO:0007669"/>
    <property type="project" value="UniProtKB-KW"/>
</dbReference>
<evidence type="ECO:0000256" key="1">
    <source>
        <dbReference type="ARBA" id="ARBA00013160"/>
    </source>
</evidence>
<dbReference type="Gene3D" id="3.10.290.10">
    <property type="entry name" value="RNA-binding S4 domain"/>
    <property type="match status" value="1"/>
</dbReference>
<dbReference type="InterPro" id="IPR014729">
    <property type="entry name" value="Rossmann-like_a/b/a_fold"/>
</dbReference>
<evidence type="ECO:0000256" key="3">
    <source>
        <dbReference type="ARBA" id="ARBA00022741"/>
    </source>
</evidence>
<dbReference type="CDD" id="cd00805">
    <property type="entry name" value="TyrRS_core"/>
    <property type="match status" value="1"/>
</dbReference>
<evidence type="ECO:0000256" key="5">
    <source>
        <dbReference type="ARBA" id="ARBA00022884"/>
    </source>
</evidence>
<dbReference type="InterPro" id="IPR002307">
    <property type="entry name" value="Tyr-tRNA-ligase"/>
</dbReference>
<keyword evidence="13" id="KW-1185">Reference proteome</keyword>
<evidence type="ECO:0000256" key="2">
    <source>
        <dbReference type="ARBA" id="ARBA00022598"/>
    </source>
</evidence>
<sequence length="410" mass="45114">MKDRGLVADITSPDIIKHTQSPTTIYCGVDPTARSLHLGNLVTLMGLLHFGIRGHQAIALVGGATGSIGDPSGRKSERVPLGPDVLEQNIAGIEKQMHRFFHNGSVYASARGFSDPVKPPKVLNNYAWFSNMTALQFLGDVGRYARVSTMLGKESVKTRLASEQGISFTEFSYQLLQAYDFYYLNRHHECQIQLGGSDQWGNITAGIDMINKRREADGNGSESSSKAYGMTIPLLLTSSGEKFGKSAGNAVWLDPTMTSIFDFYQFFMKTTDADVGRYLPMFTLLSSRQVEEVMQEHMKNPENREAQRVLANEATELVHGSDGLRDAQTATKVLFGGDLSTVKGQDIVSAFRNDPSRFTAASKLIKSGGMYLNNTKVTDVVYKLSEADLMDNQVCVLRTGKSSYHVIHVV</sequence>
<evidence type="ECO:0000256" key="6">
    <source>
        <dbReference type="ARBA" id="ARBA00022917"/>
    </source>
</evidence>
<keyword evidence="4 10" id="KW-0067">ATP-binding</keyword>
<dbReference type="PANTHER" id="PTHR11766:SF0">
    <property type="entry name" value="TYROSINE--TRNA LIGASE, MITOCHONDRIAL"/>
    <property type="match status" value="1"/>
</dbReference>
<dbReference type="GO" id="GO:0004831">
    <property type="term" value="F:tyrosine-tRNA ligase activity"/>
    <property type="evidence" value="ECO:0007669"/>
    <property type="project" value="UniProtKB-EC"/>
</dbReference>
<gene>
    <name evidence="12" type="ORF">BCR43DRAFT_532597</name>
</gene>
<dbReference type="InParanoid" id="A0A1X2H2N3"/>
<name>A0A1X2H2N3_SYNRA</name>
<dbReference type="SUPFAM" id="SSF55174">
    <property type="entry name" value="Alpha-L RNA-binding motif"/>
    <property type="match status" value="1"/>
</dbReference>
<dbReference type="SUPFAM" id="SSF52374">
    <property type="entry name" value="Nucleotidylyl transferase"/>
    <property type="match status" value="1"/>
</dbReference>
<keyword evidence="7 10" id="KW-0030">Aminoacyl-tRNA synthetase</keyword>
<evidence type="ECO:0000313" key="13">
    <source>
        <dbReference type="Proteomes" id="UP000242180"/>
    </source>
</evidence>
<protein>
    <recommendedName>
        <fullName evidence="1 10">Tyrosine--tRNA ligase</fullName>
        <ecNumber evidence="1 10">6.1.1.1</ecNumber>
    </recommendedName>
    <alternativeName>
        <fullName evidence="8 10">Tyrosyl-tRNA synthetase</fullName>
    </alternativeName>
</protein>
<evidence type="ECO:0000313" key="12">
    <source>
        <dbReference type="EMBL" id="ORY92072.1"/>
    </source>
</evidence>
<dbReference type="HAMAP" id="MF_02006">
    <property type="entry name" value="Tyr_tRNA_synth_type1"/>
    <property type="match status" value="1"/>
</dbReference>
<comment type="catalytic activity">
    <reaction evidence="9 10">
        <text>tRNA(Tyr) + L-tyrosine + ATP = L-tyrosyl-tRNA(Tyr) + AMP + diphosphate + H(+)</text>
        <dbReference type="Rhea" id="RHEA:10220"/>
        <dbReference type="Rhea" id="RHEA-COMP:9706"/>
        <dbReference type="Rhea" id="RHEA-COMP:9707"/>
        <dbReference type="ChEBI" id="CHEBI:15378"/>
        <dbReference type="ChEBI" id="CHEBI:30616"/>
        <dbReference type="ChEBI" id="CHEBI:33019"/>
        <dbReference type="ChEBI" id="CHEBI:58315"/>
        <dbReference type="ChEBI" id="CHEBI:78442"/>
        <dbReference type="ChEBI" id="CHEBI:78536"/>
        <dbReference type="ChEBI" id="CHEBI:456215"/>
        <dbReference type="EC" id="6.1.1.1"/>
    </reaction>
</comment>
<dbReference type="EC" id="6.1.1.1" evidence="1 10"/>
<dbReference type="InterPro" id="IPR036986">
    <property type="entry name" value="S4_RNA-bd_sf"/>
</dbReference>
<evidence type="ECO:0000256" key="8">
    <source>
        <dbReference type="ARBA" id="ARBA00033323"/>
    </source>
</evidence>
<accession>A0A1X2H2N3</accession>
<dbReference type="PANTHER" id="PTHR11766">
    <property type="entry name" value="TYROSYL-TRNA SYNTHETASE"/>
    <property type="match status" value="1"/>
</dbReference>
<dbReference type="InterPro" id="IPR054608">
    <property type="entry name" value="SYY-like_C"/>
</dbReference>
<dbReference type="OrthoDB" id="337870at2759"/>
<proteinExistence type="inferred from homology"/>
<keyword evidence="2 10" id="KW-0436">Ligase</keyword>
<dbReference type="PRINTS" id="PR01040">
    <property type="entry name" value="TRNASYNTHTYR"/>
</dbReference>
<keyword evidence="6 10" id="KW-0648">Protein biosynthesis</keyword>
<organism evidence="12 13">
    <name type="scientific">Syncephalastrum racemosum</name>
    <name type="common">Filamentous fungus</name>
    <dbReference type="NCBI Taxonomy" id="13706"/>
    <lineage>
        <taxon>Eukaryota</taxon>
        <taxon>Fungi</taxon>
        <taxon>Fungi incertae sedis</taxon>
        <taxon>Mucoromycota</taxon>
        <taxon>Mucoromycotina</taxon>
        <taxon>Mucoromycetes</taxon>
        <taxon>Mucorales</taxon>
        <taxon>Syncephalastraceae</taxon>
        <taxon>Syncephalastrum</taxon>
    </lineage>
</organism>
<dbReference type="InterPro" id="IPR024088">
    <property type="entry name" value="Tyr-tRNA-ligase_bac-type"/>
</dbReference>
<dbReference type="Gene3D" id="3.40.50.620">
    <property type="entry name" value="HUPs"/>
    <property type="match status" value="1"/>
</dbReference>
<dbReference type="EMBL" id="MCGN01000010">
    <property type="protein sequence ID" value="ORY92072.1"/>
    <property type="molecule type" value="Genomic_DNA"/>
</dbReference>
<dbReference type="InterPro" id="IPR002305">
    <property type="entry name" value="aa-tRNA-synth_Ic"/>
</dbReference>
<dbReference type="Pfam" id="PF22421">
    <property type="entry name" value="SYY_C-terminal"/>
    <property type="match status" value="1"/>
</dbReference>
<comment type="similarity">
    <text evidence="10">Belongs to the class-I aminoacyl-tRNA synthetase family.</text>
</comment>
<feature type="domain" description="Tyrosine--tRNA ligase SYY-like C-terminal" evidence="11">
    <location>
        <begin position="360"/>
        <end position="407"/>
    </location>
</feature>
<dbReference type="GO" id="GO:0005829">
    <property type="term" value="C:cytosol"/>
    <property type="evidence" value="ECO:0007669"/>
    <property type="project" value="TreeGrafter"/>
</dbReference>
<dbReference type="InterPro" id="IPR024107">
    <property type="entry name" value="Tyr-tRNA-ligase_bac_1"/>
</dbReference>
<evidence type="ECO:0000256" key="10">
    <source>
        <dbReference type="RuleBase" id="RU361234"/>
    </source>
</evidence>
<dbReference type="Proteomes" id="UP000242180">
    <property type="component" value="Unassembled WGS sequence"/>
</dbReference>
<keyword evidence="5" id="KW-0694">RNA-binding</keyword>